<dbReference type="Gene3D" id="1.10.10.10">
    <property type="entry name" value="Winged helix-like DNA-binding domain superfamily/Winged helix DNA-binding domain"/>
    <property type="match status" value="1"/>
</dbReference>
<dbReference type="SUPFAM" id="SSF46689">
    <property type="entry name" value="Homeodomain-like"/>
    <property type="match status" value="1"/>
</dbReference>
<dbReference type="InterPro" id="IPR036388">
    <property type="entry name" value="WH-like_DNA-bd_sf"/>
</dbReference>
<dbReference type="PANTHER" id="PTHR34849:SF3">
    <property type="entry name" value="SSR2962 PROTEIN"/>
    <property type="match status" value="1"/>
</dbReference>
<dbReference type="Pfam" id="PF04255">
    <property type="entry name" value="DUF433"/>
    <property type="match status" value="1"/>
</dbReference>
<dbReference type="Proteomes" id="UP001371305">
    <property type="component" value="Unassembled WGS sequence"/>
</dbReference>
<evidence type="ECO:0000313" key="1">
    <source>
        <dbReference type="EMBL" id="MEK7949672.1"/>
    </source>
</evidence>
<protein>
    <submittedName>
        <fullName evidence="1">DUF433 domain-containing protein</fullName>
    </submittedName>
</protein>
<dbReference type="PANTHER" id="PTHR34849">
    <property type="entry name" value="SSL5025 PROTEIN"/>
    <property type="match status" value="1"/>
</dbReference>
<keyword evidence="2" id="KW-1185">Reference proteome</keyword>
<accession>A0ABU9AS85</accession>
<comment type="caution">
    <text evidence="1">The sequence shown here is derived from an EMBL/GenBank/DDBJ whole genome shotgun (WGS) entry which is preliminary data.</text>
</comment>
<organism evidence="1 2">
    <name type="scientific">Luteolibacter soli</name>
    <dbReference type="NCBI Taxonomy" id="3135280"/>
    <lineage>
        <taxon>Bacteria</taxon>
        <taxon>Pseudomonadati</taxon>
        <taxon>Verrucomicrobiota</taxon>
        <taxon>Verrucomicrobiia</taxon>
        <taxon>Verrucomicrobiales</taxon>
        <taxon>Verrucomicrobiaceae</taxon>
        <taxon>Luteolibacter</taxon>
    </lineage>
</organism>
<sequence length="75" mass="7952">MNPRLQISPTVCHGKPVIRGTRVLVSTILGALSGGDSIEVVLEDYPSITAEDIAAALEFASRLSDYQMSGYEAVA</sequence>
<reference evidence="1 2" key="1">
    <citation type="submission" date="2024-04" db="EMBL/GenBank/DDBJ databases">
        <title>Luteolibacter sp. isolated from soil.</title>
        <authorList>
            <person name="An J."/>
        </authorList>
    </citation>
    <scope>NUCLEOTIDE SEQUENCE [LARGE SCALE GENOMIC DNA]</scope>
    <source>
        <strain evidence="1 2">Y139</strain>
    </source>
</reference>
<evidence type="ECO:0000313" key="2">
    <source>
        <dbReference type="Proteomes" id="UP001371305"/>
    </source>
</evidence>
<dbReference type="RefSeq" id="WP_341403090.1">
    <property type="nucleotide sequence ID" value="NZ_JBBUKT010000001.1"/>
</dbReference>
<dbReference type="InterPro" id="IPR007367">
    <property type="entry name" value="DUF433"/>
</dbReference>
<dbReference type="EMBL" id="JBBUKT010000001">
    <property type="protein sequence ID" value="MEK7949672.1"/>
    <property type="molecule type" value="Genomic_DNA"/>
</dbReference>
<proteinExistence type="predicted"/>
<dbReference type="InterPro" id="IPR009057">
    <property type="entry name" value="Homeodomain-like_sf"/>
</dbReference>
<name>A0ABU9AS85_9BACT</name>
<gene>
    <name evidence="1" type="ORF">WKV53_04165</name>
</gene>